<name>A0ABV8NXM3_9BURK</name>
<gene>
    <name evidence="1" type="ORF">ACFOY1_06730</name>
</gene>
<evidence type="ECO:0000313" key="2">
    <source>
        <dbReference type="Proteomes" id="UP001595848"/>
    </source>
</evidence>
<keyword evidence="2" id="KW-1185">Reference proteome</keyword>
<organism evidence="1 2">
    <name type="scientific">Candidimonas humi</name>
    <dbReference type="NCBI Taxonomy" id="683355"/>
    <lineage>
        <taxon>Bacteria</taxon>
        <taxon>Pseudomonadati</taxon>
        <taxon>Pseudomonadota</taxon>
        <taxon>Betaproteobacteria</taxon>
        <taxon>Burkholderiales</taxon>
        <taxon>Alcaligenaceae</taxon>
        <taxon>Candidimonas</taxon>
    </lineage>
</organism>
<proteinExistence type="predicted"/>
<dbReference type="EMBL" id="JBHSBV010000002">
    <property type="protein sequence ID" value="MFC4200641.1"/>
    <property type="molecule type" value="Genomic_DNA"/>
</dbReference>
<evidence type="ECO:0008006" key="3">
    <source>
        <dbReference type="Google" id="ProtNLM"/>
    </source>
</evidence>
<comment type="caution">
    <text evidence="1">The sequence shown here is derived from an EMBL/GenBank/DDBJ whole genome shotgun (WGS) entry which is preliminary data.</text>
</comment>
<accession>A0ABV8NXM3</accession>
<evidence type="ECO:0000313" key="1">
    <source>
        <dbReference type="EMBL" id="MFC4200641.1"/>
    </source>
</evidence>
<reference evidence="2" key="1">
    <citation type="journal article" date="2019" name="Int. J. Syst. Evol. Microbiol.">
        <title>The Global Catalogue of Microorganisms (GCM) 10K type strain sequencing project: providing services to taxonomists for standard genome sequencing and annotation.</title>
        <authorList>
            <consortium name="The Broad Institute Genomics Platform"/>
            <consortium name="The Broad Institute Genome Sequencing Center for Infectious Disease"/>
            <person name="Wu L."/>
            <person name="Ma J."/>
        </authorList>
    </citation>
    <scope>NUCLEOTIDE SEQUENCE [LARGE SCALE GENOMIC DNA]</scope>
    <source>
        <strain evidence="2">LMG 24813</strain>
    </source>
</reference>
<dbReference type="RefSeq" id="WP_217964121.1">
    <property type="nucleotide sequence ID" value="NZ_JAHTBN010000003.1"/>
</dbReference>
<dbReference type="Proteomes" id="UP001595848">
    <property type="component" value="Unassembled WGS sequence"/>
</dbReference>
<protein>
    <recommendedName>
        <fullName evidence="3">Helix-turn-helix domain-containing protein</fullName>
    </recommendedName>
</protein>
<sequence length="98" mass="11023">MKYAAEVIGLLAEFPGREFRIIQIVRHVLGGHPRTPYQWERVRKGVRRVLSTLEDSGQIQKITAAGNGSHAAYCWKPGHLVVENRDRNRDNKGSTVAS</sequence>